<dbReference type="InterPro" id="IPR004101">
    <property type="entry name" value="Mur_ligase_C"/>
</dbReference>
<dbReference type="AlphaFoldDB" id="F8L209"/>
<comment type="catalytic activity">
    <reaction evidence="1 10">
        <text>L-alanine = D-alanine</text>
        <dbReference type="Rhea" id="RHEA:20249"/>
        <dbReference type="ChEBI" id="CHEBI:57416"/>
        <dbReference type="ChEBI" id="CHEBI:57972"/>
        <dbReference type="EC" id="5.1.1.1"/>
    </reaction>
</comment>
<dbReference type="GO" id="GO:0030632">
    <property type="term" value="P:D-alanine biosynthetic process"/>
    <property type="evidence" value="ECO:0007669"/>
    <property type="project" value="UniProtKB-UniRule"/>
</dbReference>
<evidence type="ECO:0000313" key="15">
    <source>
        <dbReference type="Proteomes" id="UP000000495"/>
    </source>
</evidence>
<proteinExistence type="inferred from homology"/>
<dbReference type="Gene3D" id="3.40.1390.10">
    <property type="entry name" value="MurE/MurF, N-terminal domain"/>
    <property type="match status" value="1"/>
</dbReference>
<evidence type="ECO:0000256" key="8">
    <source>
        <dbReference type="ARBA" id="ARBA00023306"/>
    </source>
</evidence>
<dbReference type="NCBIfam" id="NF008897">
    <property type="entry name" value="PRK11930.1"/>
    <property type="match status" value="1"/>
</dbReference>
<evidence type="ECO:0000259" key="13">
    <source>
        <dbReference type="SMART" id="SM01005"/>
    </source>
</evidence>
<feature type="active site" description="Proton acceptor; specific for L-alanine" evidence="10">
    <location>
        <position position="723"/>
    </location>
</feature>
<dbReference type="SUPFAM" id="SSF53623">
    <property type="entry name" value="MurD-like peptide ligases, catalytic domain"/>
    <property type="match status" value="1"/>
</dbReference>
<dbReference type="STRING" id="765952.PUV_23750"/>
<evidence type="ECO:0000256" key="10">
    <source>
        <dbReference type="HAMAP-Rule" id="MF_01201"/>
    </source>
</evidence>
<dbReference type="InterPro" id="IPR013221">
    <property type="entry name" value="Mur_ligase_cen"/>
</dbReference>
<keyword evidence="8" id="KW-0131">Cell cycle</keyword>
<dbReference type="InterPro" id="IPR035911">
    <property type="entry name" value="MurE/MurF_N"/>
</dbReference>
<keyword evidence="4 10" id="KW-0663">Pyridoxal phosphate</keyword>
<dbReference type="InterPro" id="IPR036615">
    <property type="entry name" value="Mur_ligase_C_dom_sf"/>
</dbReference>
<comment type="similarity">
    <text evidence="10">Belongs to the alanine racemase family.</text>
</comment>
<keyword evidence="9" id="KW-0961">Cell wall biogenesis/degradation</keyword>
<dbReference type="Pfam" id="PF01225">
    <property type="entry name" value="Mur_ligase"/>
    <property type="match status" value="1"/>
</dbReference>
<reference evidence="14 15" key="2">
    <citation type="journal article" date="2011" name="Mol. Biol. Evol.">
        <title>Unity in variety--the pan-genome of the Chlamydiae.</title>
        <authorList>
            <person name="Collingro A."/>
            <person name="Tischler P."/>
            <person name="Weinmaier T."/>
            <person name="Penz T."/>
            <person name="Heinz E."/>
            <person name="Brunham R.C."/>
            <person name="Read T.D."/>
            <person name="Bavoil P.M."/>
            <person name="Sachse K."/>
            <person name="Kahane S."/>
            <person name="Friedman M.G."/>
            <person name="Rattei T."/>
            <person name="Myers G.S."/>
            <person name="Horn M."/>
        </authorList>
    </citation>
    <scope>NUCLEOTIDE SEQUENCE [LARGE SCALE GENOMIC DNA]</scope>
    <source>
        <strain evidence="15">UV7</strain>
    </source>
</reference>
<evidence type="ECO:0000256" key="4">
    <source>
        <dbReference type="ARBA" id="ARBA00022898"/>
    </source>
</evidence>
<feature type="binding site" evidence="10 12">
    <location>
        <position position="772"/>
    </location>
    <ligand>
        <name>substrate</name>
    </ligand>
</feature>
<accession>F8L209</accession>
<comment type="function">
    <text evidence="10">Catalyzes the interconversion of L-alanine and D-alanine. May also act on other amino acids.</text>
</comment>
<dbReference type="SMART" id="SM01005">
    <property type="entry name" value="Ala_racemase_C"/>
    <property type="match status" value="1"/>
</dbReference>
<dbReference type="PANTHER" id="PTHR30511:SF0">
    <property type="entry name" value="ALANINE RACEMASE, CATABOLIC-RELATED"/>
    <property type="match status" value="1"/>
</dbReference>
<dbReference type="InterPro" id="IPR029066">
    <property type="entry name" value="PLP-binding_barrel"/>
</dbReference>
<keyword evidence="3" id="KW-0132">Cell division</keyword>
<keyword evidence="15" id="KW-1185">Reference proteome</keyword>
<evidence type="ECO:0000256" key="9">
    <source>
        <dbReference type="ARBA" id="ARBA00023316"/>
    </source>
</evidence>
<dbReference type="Proteomes" id="UP000000495">
    <property type="component" value="Chromosome"/>
</dbReference>
<comment type="cofactor">
    <cofactor evidence="2 10 11">
        <name>pyridoxal 5'-phosphate</name>
        <dbReference type="ChEBI" id="CHEBI:597326"/>
    </cofactor>
</comment>
<dbReference type="SUPFAM" id="SSF53244">
    <property type="entry name" value="MurD-like peptide ligases, peptide-binding domain"/>
    <property type="match status" value="1"/>
</dbReference>
<dbReference type="GO" id="GO:0051301">
    <property type="term" value="P:cell division"/>
    <property type="evidence" value="ECO:0007669"/>
    <property type="project" value="UniProtKB-KW"/>
</dbReference>
<dbReference type="InterPro" id="IPR036565">
    <property type="entry name" value="Mur-like_cat_sf"/>
</dbReference>
<name>F8L209_PARAV</name>
<feature type="modified residue" description="N6-(pyridoxal phosphate)lysine" evidence="10 11">
    <location>
        <position position="496"/>
    </location>
</feature>
<dbReference type="UniPathway" id="UPA00042">
    <property type="reaction ID" value="UER00497"/>
</dbReference>
<organism evidence="14 15">
    <name type="scientific">Parachlamydia acanthamoebae (strain UV7)</name>
    <dbReference type="NCBI Taxonomy" id="765952"/>
    <lineage>
        <taxon>Bacteria</taxon>
        <taxon>Pseudomonadati</taxon>
        <taxon>Chlamydiota</taxon>
        <taxon>Chlamydiia</taxon>
        <taxon>Parachlamydiales</taxon>
        <taxon>Parachlamydiaceae</taxon>
        <taxon>Parachlamydia</taxon>
    </lineage>
</organism>
<dbReference type="GO" id="GO:0030170">
    <property type="term" value="F:pyridoxal phosphate binding"/>
    <property type="evidence" value="ECO:0007669"/>
    <property type="project" value="UniProtKB-UniRule"/>
</dbReference>
<dbReference type="CDD" id="cd00430">
    <property type="entry name" value="PLPDE_III_AR"/>
    <property type="match status" value="1"/>
</dbReference>
<dbReference type="GO" id="GO:0009252">
    <property type="term" value="P:peptidoglycan biosynthetic process"/>
    <property type="evidence" value="ECO:0007669"/>
    <property type="project" value="UniProtKB-KW"/>
</dbReference>
<dbReference type="Gene3D" id="3.40.1190.10">
    <property type="entry name" value="Mur-like, catalytic domain"/>
    <property type="match status" value="1"/>
</dbReference>
<dbReference type="InterPro" id="IPR009006">
    <property type="entry name" value="Ala_racemase/Decarboxylase_C"/>
</dbReference>
<evidence type="ECO:0000256" key="2">
    <source>
        <dbReference type="ARBA" id="ARBA00001933"/>
    </source>
</evidence>
<evidence type="ECO:0000256" key="6">
    <source>
        <dbReference type="ARBA" id="ARBA00022984"/>
    </source>
</evidence>
<dbReference type="Gene3D" id="3.90.190.20">
    <property type="entry name" value="Mur ligase, C-terminal domain"/>
    <property type="match status" value="1"/>
</dbReference>
<dbReference type="GO" id="GO:0005829">
    <property type="term" value="C:cytosol"/>
    <property type="evidence" value="ECO:0007669"/>
    <property type="project" value="TreeGrafter"/>
</dbReference>
<dbReference type="eggNOG" id="COG0770">
    <property type="taxonomic scope" value="Bacteria"/>
</dbReference>
<dbReference type="GO" id="GO:0071555">
    <property type="term" value="P:cell wall organization"/>
    <property type="evidence" value="ECO:0007669"/>
    <property type="project" value="UniProtKB-KW"/>
</dbReference>
<protein>
    <recommendedName>
        <fullName evidence="10">Alanine racemase</fullName>
        <ecNumber evidence="10">5.1.1.1</ecNumber>
    </recommendedName>
</protein>
<evidence type="ECO:0000256" key="7">
    <source>
        <dbReference type="ARBA" id="ARBA00023235"/>
    </source>
</evidence>
<dbReference type="EC" id="5.1.1.1" evidence="10"/>
<dbReference type="RefSeq" id="WP_013925521.1">
    <property type="nucleotide sequence ID" value="NC_015702.1"/>
</dbReference>
<dbReference type="PRINTS" id="PR00992">
    <property type="entry name" value="ALARACEMASE"/>
</dbReference>
<evidence type="ECO:0000256" key="3">
    <source>
        <dbReference type="ARBA" id="ARBA00022618"/>
    </source>
</evidence>
<gene>
    <name evidence="14" type="primary">alr</name>
    <name evidence="14" type="ordered locus">PUV_23750</name>
</gene>
<evidence type="ECO:0000256" key="5">
    <source>
        <dbReference type="ARBA" id="ARBA00022960"/>
    </source>
</evidence>
<dbReference type="GO" id="GO:0016881">
    <property type="term" value="F:acid-amino acid ligase activity"/>
    <property type="evidence" value="ECO:0007669"/>
    <property type="project" value="InterPro"/>
</dbReference>
<dbReference type="PANTHER" id="PTHR30511">
    <property type="entry name" value="ALANINE RACEMASE"/>
    <property type="match status" value="1"/>
</dbReference>
<dbReference type="EMBL" id="FR872580">
    <property type="protein sequence ID" value="CCB87325.1"/>
    <property type="molecule type" value="Genomic_DNA"/>
</dbReference>
<dbReference type="NCBIfam" id="TIGR00492">
    <property type="entry name" value="alr"/>
    <property type="match status" value="1"/>
</dbReference>
<dbReference type="HAMAP" id="MF_01201">
    <property type="entry name" value="Ala_racemase"/>
    <property type="match status" value="1"/>
</dbReference>
<dbReference type="OrthoDB" id="9813814at2"/>
<keyword evidence="5" id="KW-0133">Cell shape</keyword>
<dbReference type="SUPFAM" id="SSF51419">
    <property type="entry name" value="PLP-binding barrel"/>
    <property type="match status" value="1"/>
</dbReference>
<dbReference type="SUPFAM" id="SSF50621">
    <property type="entry name" value="Alanine racemase C-terminal domain-like"/>
    <property type="match status" value="1"/>
</dbReference>
<feature type="domain" description="Alanine racemase C-terminal" evidence="13">
    <location>
        <begin position="702"/>
        <end position="832"/>
    </location>
</feature>
<dbReference type="Pfam" id="PF08245">
    <property type="entry name" value="Mur_ligase_M"/>
    <property type="match status" value="1"/>
</dbReference>
<dbReference type="Pfam" id="PF02875">
    <property type="entry name" value="Mur_ligase_C"/>
    <property type="match status" value="1"/>
</dbReference>
<dbReference type="GO" id="GO:0008360">
    <property type="term" value="P:regulation of cell shape"/>
    <property type="evidence" value="ECO:0007669"/>
    <property type="project" value="UniProtKB-KW"/>
</dbReference>
<dbReference type="FunFam" id="3.20.20.10:FF:000002">
    <property type="entry name" value="Alanine racemase"/>
    <property type="match status" value="1"/>
</dbReference>
<dbReference type="HOGENOM" id="CLU_372082_0_0_0"/>
<dbReference type="InterPro" id="IPR000713">
    <property type="entry name" value="Mur_ligase_N"/>
</dbReference>
<dbReference type="SUPFAM" id="SSF63418">
    <property type="entry name" value="MurE/MurF N-terminal domain"/>
    <property type="match status" value="1"/>
</dbReference>
<evidence type="ECO:0000256" key="11">
    <source>
        <dbReference type="PIRSR" id="PIRSR600821-50"/>
    </source>
</evidence>
<dbReference type="Gene3D" id="3.20.20.10">
    <property type="entry name" value="Alanine racemase"/>
    <property type="match status" value="1"/>
</dbReference>
<dbReference type="GO" id="GO:0005524">
    <property type="term" value="F:ATP binding"/>
    <property type="evidence" value="ECO:0007669"/>
    <property type="project" value="InterPro"/>
</dbReference>
<dbReference type="InterPro" id="IPR001608">
    <property type="entry name" value="Ala_racemase_N"/>
</dbReference>
<dbReference type="InterPro" id="IPR011079">
    <property type="entry name" value="Ala_racemase_C"/>
</dbReference>
<dbReference type="InterPro" id="IPR000821">
    <property type="entry name" value="Ala_racemase"/>
</dbReference>
<keyword evidence="7 10" id="KW-0413">Isomerase</keyword>
<dbReference type="eggNOG" id="COG0787">
    <property type="taxonomic scope" value="Bacteria"/>
</dbReference>
<sequence length="836" mass="93326">MECFDLRSWPFFAQAGGDAHSPAVIKHISIDSRRIFSPSTLFVALKGQAHDGHAFVAEAAKSGAKYALVHQDWQPPYPLKDIILLRVNDPLKAFQALAKAYRQERTQCKVVAIGGSYGKTMLKDLLETMLAKRYKVMASPESFNSQIGVPLSLFKIKDSHEIALVEAAFSEPGEMEVLADIIMPEHVILTSIGAKHLHTLGSLETTALEMVKLLQPLKKDNWALIPSTPLFGPHLQERTSRCLFWTQPDSRLPHAISASTTPQMTLPYSVHFPDQYLFQGEMTKGFSYSLDLINTACKSAWLFDLPSHTISEVLQTYQFEPMRTEIWKAPTGMLFINDPYSSDPQSMDQALTRLQYLASNEKKTLIFGGLKGISDQRENEYRRIGLAIAQSHIQHLMLIGPLSDFQSLVSKLLPHTTISFYPTIAHALRHLREVEDPRQVVLIKGAQKVPLDFLTETYNDSICTNQSVINLATIESNLNLIRQKLPSQTRLMVMVKALAYGTEDIQIAKFLASCQIDILGVSYVDEGIALKRAGVKQAIFALSATPAEITKILRWEIEVGVGDQAFIQALAKEASIQQKEIKVHLHIDTGMSRFGCRPEEALPLAQMIQEAPFLKLEGVMTHFACAEDLEQDPFTHQQINKFDAAVAEIQALGISIPWKHAANSSAATRFHLPQYNMVRIGLAVYGLFSSPIVRDSLKLKLALSLLSRIVGINVCKQGETISYGRNYTVEKPLQRIAVLPIGYFDGLHRHYSGKGWVLVHGQKAPMIGNICMDFMMIDITDIPTAQVGDTVLIFGEDEHRNFLSPEDLAMQGESIVHELVTCIGPRIPRIFIYEES</sequence>
<evidence type="ECO:0000256" key="1">
    <source>
        <dbReference type="ARBA" id="ARBA00000316"/>
    </source>
</evidence>
<reference key="1">
    <citation type="journal article" date="2011" name="Mol. Biol. Evol.">
        <title>Unity in variety -- the pan-genome of the Chlamydiae.</title>
        <authorList>
            <person name="Collingro A."/>
            <person name="Tischler P."/>
            <person name="Weinmaier T."/>
            <person name="Penz T."/>
            <person name="Heinz E."/>
            <person name="Brunham R.C."/>
            <person name="Read T.D."/>
            <person name="Bavoil P.M."/>
            <person name="Sachse K."/>
            <person name="Kahane S."/>
            <person name="Friedman M.G."/>
            <person name="Rattei T."/>
            <person name="Myers G.S.A."/>
            <person name="Horn M."/>
        </authorList>
    </citation>
    <scope>NUCLEOTIDE SEQUENCE</scope>
    <source>
        <strain>UV7</strain>
    </source>
</reference>
<comment type="pathway">
    <text evidence="10">Amino-acid biosynthesis; D-alanine biosynthesis; D-alanine from L-alanine: step 1/1.</text>
</comment>
<dbReference type="Gene3D" id="2.40.37.10">
    <property type="entry name" value="Lyase, Ornithine Decarboxylase, Chain A, domain 1"/>
    <property type="match status" value="1"/>
</dbReference>
<dbReference type="Pfam" id="PF00842">
    <property type="entry name" value="Ala_racemase_C"/>
    <property type="match status" value="1"/>
</dbReference>
<evidence type="ECO:0000256" key="12">
    <source>
        <dbReference type="PIRSR" id="PIRSR600821-52"/>
    </source>
</evidence>
<dbReference type="Pfam" id="PF01168">
    <property type="entry name" value="Ala_racemase_N"/>
    <property type="match status" value="1"/>
</dbReference>
<keyword evidence="6" id="KW-0573">Peptidoglycan synthesis</keyword>
<feature type="binding site" evidence="10 12">
    <location>
        <position position="593"/>
    </location>
    <ligand>
        <name>substrate</name>
    </ligand>
</feature>
<dbReference type="KEGG" id="puv:PUV_23750"/>
<evidence type="ECO:0000313" key="14">
    <source>
        <dbReference type="EMBL" id="CCB87325.1"/>
    </source>
</evidence>
<dbReference type="GO" id="GO:0008784">
    <property type="term" value="F:alanine racemase activity"/>
    <property type="evidence" value="ECO:0007669"/>
    <property type="project" value="UniProtKB-UniRule"/>
</dbReference>
<feature type="active site" description="Proton acceptor; specific for D-alanine" evidence="10">
    <location>
        <position position="496"/>
    </location>
</feature>